<evidence type="ECO:0000256" key="4">
    <source>
        <dbReference type="ARBA" id="ARBA00022927"/>
    </source>
</evidence>
<dbReference type="InterPro" id="IPR016024">
    <property type="entry name" value="ARM-type_fold"/>
</dbReference>
<dbReference type="AlphaFoldDB" id="A0A7J6EDK2"/>
<gene>
    <name evidence="5" type="ORF">G4B88_012597</name>
</gene>
<dbReference type="InterPro" id="IPR011989">
    <property type="entry name" value="ARM-like"/>
</dbReference>
<keyword evidence="3" id="KW-0677">Repeat</keyword>
<comment type="caution">
    <text evidence="5">The sequence shown here is derived from an EMBL/GenBank/DDBJ whole genome shotgun (WGS) entry which is preliminary data.</text>
</comment>
<organism evidence="5 6">
    <name type="scientific">Cannabis sativa</name>
    <name type="common">Hemp</name>
    <name type="synonym">Marijuana</name>
    <dbReference type="NCBI Taxonomy" id="3483"/>
    <lineage>
        <taxon>Eukaryota</taxon>
        <taxon>Viridiplantae</taxon>
        <taxon>Streptophyta</taxon>
        <taxon>Embryophyta</taxon>
        <taxon>Tracheophyta</taxon>
        <taxon>Spermatophyta</taxon>
        <taxon>Magnoliopsida</taxon>
        <taxon>eudicotyledons</taxon>
        <taxon>Gunneridae</taxon>
        <taxon>Pentapetalae</taxon>
        <taxon>rosids</taxon>
        <taxon>fabids</taxon>
        <taxon>Rosales</taxon>
        <taxon>Cannabaceae</taxon>
        <taxon>Cannabis</taxon>
    </lineage>
</organism>
<dbReference type="SUPFAM" id="SSF48371">
    <property type="entry name" value="ARM repeat"/>
    <property type="match status" value="1"/>
</dbReference>
<evidence type="ECO:0000313" key="6">
    <source>
        <dbReference type="Proteomes" id="UP000583929"/>
    </source>
</evidence>
<dbReference type="InterPro" id="IPR000225">
    <property type="entry name" value="Armadillo"/>
</dbReference>
<comment type="similarity">
    <text evidence="1">Belongs to the importin alpha family.</text>
</comment>
<evidence type="ECO:0000256" key="3">
    <source>
        <dbReference type="ARBA" id="ARBA00022737"/>
    </source>
</evidence>
<reference evidence="5 6" key="1">
    <citation type="journal article" date="2020" name="bioRxiv">
        <title>Sequence and annotation of 42 cannabis genomes reveals extensive copy number variation in cannabinoid synthesis and pathogen resistance genes.</title>
        <authorList>
            <person name="Mckernan K.J."/>
            <person name="Helbert Y."/>
            <person name="Kane L.T."/>
            <person name="Ebling H."/>
            <person name="Zhang L."/>
            <person name="Liu B."/>
            <person name="Eaton Z."/>
            <person name="Mclaughlin S."/>
            <person name="Kingan S."/>
            <person name="Baybayan P."/>
            <person name="Concepcion G."/>
            <person name="Jordan M."/>
            <person name="Riva A."/>
            <person name="Barbazuk W."/>
            <person name="Harkins T."/>
        </authorList>
    </citation>
    <scope>NUCLEOTIDE SEQUENCE [LARGE SCALE GENOMIC DNA]</scope>
    <source>
        <strain evidence="6">cv. Jamaican Lion 4</strain>
        <tissue evidence="5">Leaf</tissue>
    </source>
</reference>
<dbReference type="SMART" id="SM00185">
    <property type="entry name" value="ARM"/>
    <property type="match status" value="2"/>
</dbReference>
<dbReference type="Pfam" id="PF00514">
    <property type="entry name" value="Arm"/>
    <property type="match status" value="2"/>
</dbReference>
<keyword evidence="2" id="KW-0813">Transport</keyword>
<dbReference type="PANTHER" id="PTHR23316">
    <property type="entry name" value="IMPORTIN ALPHA"/>
    <property type="match status" value="1"/>
</dbReference>
<evidence type="ECO:0000313" key="5">
    <source>
        <dbReference type="EMBL" id="KAF4356535.1"/>
    </source>
</evidence>
<protein>
    <submittedName>
        <fullName evidence="5">Uncharacterized protein</fullName>
    </submittedName>
</protein>
<dbReference type="Gene3D" id="1.25.10.10">
    <property type="entry name" value="Leucine-rich Repeat Variant"/>
    <property type="match status" value="1"/>
</dbReference>
<dbReference type="GO" id="GO:0015031">
    <property type="term" value="P:protein transport"/>
    <property type="evidence" value="ECO:0007669"/>
    <property type="project" value="UniProtKB-KW"/>
</dbReference>
<dbReference type="Proteomes" id="UP000583929">
    <property type="component" value="Unassembled WGS sequence"/>
</dbReference>
<evidence type="ECO:0000256" key="2">
    <source>
        <dbReference type="ARBA" id="ARBA00022448"/>
    </source>
</evidence>
<proteinExistence type="inferred from homology"/>
<dbReference type="EMBL" id="JAATIQ010000427">
    <property type="protein sequence ID" value="KAF4356535.1"/>
    <property type="molecule type" value="Genomic_DNA"/>
</dbReference>
<name>A0A7J6EDK2_CANSA</name>
<keyword evidence="6" id="KW-1185">Reference proteome</keyword>
<evidence type="ECO:0000256" key="1">
    <source>
        <dbReference type="ARBA" id="ARBA00010394"/>
    </source>
</evidence>
<sequence>MNSITIHTLRENYKGFTGKSKSNSLGNICPRHFSPAKAVGNGSSAYELLFVSIRASLAIAPPADVSLTRQQNFWRGLVGKYSWDGSRSMRQLLSLESYYRLVGNLVIISKLEPSRAYPFSSYFEGCPPIDEIIKEGVVPRFVEFLGRNEVPQLQFGTAWALTNVAFGTSEHTRVVIDHSVVPMFVQLLSSGSDDVREQNLLLAPIV</sequence>
<keyword evidence="4" id="KW-0653">Protein transport</keyword>
<accession>A0A7J6EDK2</accession>